<organism evidence="1 2">
    <name type="scientific">Camellia lanceoleosa</name>
    <dbReference type="NCBI Taxonomy" id="1840588"/>
    <lineage>
        <taxon>Eukaryota</taxon>
        <taxon>Viridiplantae</taxon>
        <taxon>Streptophyta</taxon>
        <taxon>Embryophyta</taxon>
        <taxon>Tracheophyta</taxon>
        <taxon>Spermatophyta</taxon>
        <taxon>Magnoliopsida</taxon>
        <taxon>eudicotyledons</taxon>
        <taxon>Gunneridae</taxon>
        <taxon>Pentapetalae</taxon>
        <taxon>asterids</taxon>
        <taxon>Ericales</taxon>
        <taxon>Theaceae</taxon>
        <taxon>Camellia</taxon>
    </lineage>
</organism>
<evidence type="ECO:0000313" key="1">
    <source>
        <dbReference type="EMBL" id="KAI8030180.1"/>
    </source>
</evidence>
<name>A0ACC0IZT4_9ERIC</name>
<keyword evidence="2" id="KW-1185">Reference proteome</keyword>
<proteinExistence type="predicted"/>
<comment type="caution">
    <text evidence="1">The sequence shown here is derived from an EMBL/GenBank/DDBJ whole genome shotgun (WGS) entry which is preliminary data.</text>
</comment>
<dbReference type="EMBL" id="CM045758">
    <property type="protein sequence ID" value="KAI8030180.1"/>
    <property type="molecule type" value="Genomic_DNA"/>
</dbReference>
<evidence type="ECO:0000313" key="2">
    <source>
        <dbReference type="Proteomes" id="UP001060215"/>
    </source>
</evidence>
<reference evidence="1 2" key="1">
    <citation type="journal article" date="2022" name="Plant J.">
        <title>Chromosome-level genome of Camellia lanceoleosa provides a valuable resource for understanding genome evolution and self-incompatibility.</title>
        <authorList>
            <person name="Gong W."/>
            <person name="Xiao S."/>
            <person name="Wang L."/>
            <person name="Liao Z."/>
            <person name="Chang Y."/>
            <person name="Mo W."/>
            <person name="Hu G."/>
            <person name="Li W."/>
            <person name="Zhao G."/>
            <person name="Zhu H."/>
            <person name="Hu X."/>
            <person name="Ji K."/>
            <person name="Xiang X."/>
            <person name="Song Q."/>
            <person name="Yuan D."/>
            <person name="Jin S."/>
            <person name="Zhang L."/>
        </authorList>
    </citation>
    <scope>NUCLEOTIDE SEQUENCE [LARGE SCALE GENOMIC DNA]</scope>
    <source>
        <strain evidence="1">SQ_2022a</strain>
    </source>
</reference>
<sequence length="1956" mass="214617">MLRFDSLVVVVVLNVLAVSVASSLHSVSGPHIADVNILLPPKMTHFVEYRLQGSDGCFKWSWDHHDILSVLPEFNSSGHCSTSARLRSIAPYSGRKETAVYATDVHTGMVIRCKVYIDNFSRIQIFHNSIKLDLDGLATLHVRAFDDEENVFSSLVGLQFMWHLMPEANGLPHHLVHVPLKDSPLSDCGGLCGDLDIQTKLEDSGVFSDLYVVKGTGIGHEIVSVHLLEPQFEHMADKIVLTVAEAMSLDPPSPVFVLIGATVHYCLKVIRGNIPQVVTLPSPFHRWSVLNSLVAQVDTMMGFAHALSLGVTSVIVEDTRVAGHTQMSSLHVVVPDTLHLYMLPLSHYGDPIDETNPIPSVSRWYVVSGRNYLILMKVFSRGPGAKEIYITENDDVKLHDDQSGFWNTLPISDDIAVKHALSNSRILEATSYGLGKLTATLTYSTGEDGTKEVLKVVQEIMVCDQVKFIINSTDVVTQSILLPWAPTVYQELELNATGGCAKVSSDYKWFSTDMGIVSVSAYGVVQAKKPGKATIKVVSNFDPFNYDEVIIEVSIPSSMVVLPNFPVETTVGSHLQAAVTMKALNGAYFYRCDAFSSSVKWKTGSESFTIVNVTGELFVVDMLYGPPCAWTYVYASSSGHTMLHAMLSKEYQHFDHSFSGPVILEASLRIAAYPSLLVHQVGDGNQFGGYRFDLAQAEANNQLGNLEDLHLVPGTHLDVMLHGGPDRWGQGVKFIQTVETLVEHTLFKDGVVVHQISTSFSSPYRISCQKLGTFRIVFKRGNLVGDDHPLPAVAEVGLSLRCSFPSTIVLIADEPANKLDVIWSAIQADRGQGRLRATPVTVANGRTIRVSSVGISDSGKAFGNSSALHLSWELSNCDGLASWGDAYDLATSKSSWERFLLLQNASGLCIVRATVFGFSVNMVDDHSTVPFENLESNLTDAVRLQLVSTLRVNPEFSLLFFSNDAQLNLSITGRSCFLDAVVNNSQVVEVIQPPSGLQCSQSVLAPKGLGTALVTVYDIGLSPPLAAASVVQVAEVDWIKITSPEELSLVEGSLQSIDLLAGIDDGSTFSSSQYIYMSIHVHIEDHVVELVDCNDFPSLIDGYVKAENFIIRARHIGVTTLYVSARQQSGREILSQPIKVEVYAPPTLHPSDIFLVPGASYVLTVRGGPTIGAYVEYASMEDGTATIHRSSGRLSAVSPGNTTVVATVYGNGDIMICQAHGQVRVGIPSSVKLNVQSDQLAVGREMPIFPYFSEGNLFSFYELCKNYQWTIDDEKVLIFKVAEHLHDDKYGIPTARLKEITSTSYLDEKDLGFIEVLYGRSSGRTEVAVSFSCDFISSGSFSQSMSYTASTSLWVVPDLPLALGAPMTWILPPHYTSSNLLPSSLSSYSQYDAQSHKGTISYSLLRQYGGKNEEVQKDAVSIDGDRIRTMESNNLACIQAEDRSTGRLEVASCIRVAEVSQIRITTKDVHRIDLAVGAELDLPISYYDILGIPFHEAHNAILFNAETNYPDIVSINVTSDGNGNIQLKAMRHGRALLRVSFNSNLQKSDYIMISVGSHLYPQNPVLRLGSQLNFSVEGLNDLVFGRWLSANESVIYVDMMSGKAEAIGEGTTRVIFKNSSLKLQTAVTVLKGTIVFIDAPKEMLTNVPIPAKGYSFPVRFSDDHYHKSEAPLNDLQVLYDCRVDPPFVGYAKPWKDLSGNSYCLFFPYSPEHLVHSIPKSKDMRQDLSVSIHVLLRGANHISGSASASASALFVGGFSILEMDKNSMQLYLTPDSNSSIITIVGNTDVEVQWHDRDQLTINLTHREDFGIGGRAQYEVKVIRAQKFTDKVIITLPANGQRVEIDVDYEPGGKSASATTSNITLWASILGCITLLVLTVAIFICYLDKPGRSRPYTAPATPNIAGPVTPDRSSIPAVVNEQSPRTPQPFIEYVRRTIDETPYYRREGRRRFNPQNTY</sequence>
<dbReference type="Proteomes" id="UP001060215">
    <property type="component" value="Chromosome 1"/>
</dbReference>
<protein>
    <submittedName>
        <fullName evidence="1">Nuclear pore complex protein GP210</fullName>
    </submittedName>
</protein>
<gene>
    <name evidence="1" type="ORF">LOK49_LG01G04072</name>
</gene>
<accession>A0ACC0IZT4</accession>